<dbReference type="InterPro" id="IPR014139">
    <property type="entry name" value="Peptidase_S26C_TraF"/>
</dbReference>
<sequence length="185" mass="20550">MKKQARFRRGWPRICRKLAIAAISLLLLMGLLCVLGARLNLTASLPLGVYWAIHQPITHGAYVRFCPPAEGAFAMARERGYLGTGYCPSGYSPMLKRVGGMQGDSVEVSDAGTWINGRFVPLSARWQADPAGRPLPKPGQSHYALQPAQLWVISDTNDHSFDSRYFGPIDRAWVVEIVRPVLTWK</sequence>
<dbReference type="RefSeq" id="WP_204682306.1">
    <property type="nucleotide sequence ID" value="NZ_BSNR01000002.1"/>
</dbReference>
<evidence type="ECO:0000256" key="1">
    <source>
        <dbReference type="ARBA" id="ARBA00004418"/>
    </source>
</evidence>
<evidence type="ECO:0000313" key="7">
    <source>
        <dbReference type="EMBL" id="MBM7126034.1"/>
    </source>
</evidence>
<accession>A0ABS2K577</accession>
<evidence type="ECO:0000256" key="2">
    <source>
        <dbReference type="ARBA" id="ARBA00005849"/>
    </source>
</evidence>
<protein>
    <submittedName>
        <fullName evidence="7">Conjugative transfer signal peptidase TraF</fullName>
    </submittedName>
</protein>
<comment type="caution">
    <text evidence="7">The sequence shown here is derived from an EMBL/GenBank/DDBJ whole genome shotgun (WGS) entry which is preliminary data.</text>
</comment>
<organism evidence="7 8">
    <name type="scientific">Dyella flava</name>
    <dbReference type="NCBI Taxonomy" id="1920170"/>
    <lineage>
        <taxon>Bacteria</taxon>
        <taxon>Pseudomonadati</taxon>
        <taxon>Pseudomonadota</taxon>
        <taxon>Gammaproteobacteria</taxon>
        <taxon>Lysobacterales</taxon>
        <taxon>Rhodanobacteraceae</taxon>
        <taxon>Dyella</taxon>
    </lineage>
</organism>
<dbReference type="InterPro" id="IPR019533">
    <property type="entry name" value="Peptidase_S26"/>
</dbReference>
<dbReference type="Gene3D" id="2.10.109.10">
    <property type="entry name" value="Umud Fragment, subunit A"/>
    <property type="match status" value="1"/>
</dbReference>
<dbReference type="Pfam" id="PF10502">
    <property type="entry name" value="Peptidase_S26"/>
    <property type="match status" value="1"/>
</dbReference>
<dbReference type="EMBL" id="JADIKE010000036">
    <property type="protein sequence ID" value="MBM7126034.1"/>
    <property type="molecule type" value="Genomic_DNA"/>
</dbReference>
<proteinExistence type="inferred from homology"/>
<keyword evidence="3" id="KW-0732">Signal</keyword>
<comment type="subcellular location">
    <subcellularLocation>
        <location evidence="1">Periplasm</location>
    </subcellularLocation>
</comment>
<name>A0ABS2K577_9GAMM</name>
<reference evidence="7" key="1">
    <citation type="submission" date="2020-10" db="EMBL/GenBank/DDBJ databases">
        <title>Phylogeny of dyella-like bacteria.</title>
        <authorList>
            <person name="Fu J."/>
        </authorList>
    </citation>
    <scope>NUCLEOTIDE SEQUENCE</scope>
    <source>
        <strain evidence="7">DHOC52</strain>
    </source>
</reference>
<dbReference type="Proteomes" id="UP001430149">
    <property type="component" value="Unassembled WGS sequence"/>
</dbReference>
<keyword evidence="4" id="KW-0574">Periplasm</keyword>
<evidence type="ECO:0000256" key="5">
    <source>
        <dbReference type="ARBA" id="ARBA00022971"/>
    </source>
</evidence>
<evidence type="ECO:0000256" key="4">
    <source>
        <dbReference type="ARBA" id="ARBA00022764"/>
    </source>
</evidence>
<gene>
    <name evidence="7" type="primary">traF</name>
    <name evidence="7" type="ORF">ISP19_11710</name>
</gene>
<feature type="domain" description="Peptidase S26" evidence="6">
    <location>
        <begin position="41"/>
        <end position="175"/>
    </location>
</feature>
<dbReference type="SUPFAM" id="SSF51306">
    <property type="entry name" value="LexA/Signal peptidase"/>
    <property type="match status" value="1"/>
</dbReference>
<keyword evidence="5" id="KW-0184">Conjugation</keyword>
<evidence type="ECO:0000259" key="6">
    <source>
        <dbReference type="Pfam" id="PF10502"/>
    </source>
</evidence>
<dbReference type="NCBIfam" id="NF010459">
    <property type="entry name" value="PRK13884.1"/>
    <property type="match status" value="1"/>
</dbReference>
<dbReference type="NCBIfam" id="TIGR02771">
    <property type="entry name" value="TraF_Ti"/>
    <property type="match status" value="1"/>
</dbReference>
<comment type="similarity">
    <text evidence="2">Belongs to the peptidase S26C family.</text>
</comment>
<keyword evidence="8" id="KW-1185">Reference proteome</keyword>
<dbReference type="InterPro" id="IPR036286">
    <property type="entry name" value="LexA/Signal_pep-like_sf"/>
</dbReference>
<evidence type="ECO:0000256" key="3">
    <source>
        <dbReference type="ARBA" id="ARBA00022729"/>
    </source>
</evidence>
<evidence type="ECO:0000313" key="8">
    <source>
        <dbReference type="Proteomes" id="UP001430149"/>
    </source>
</evidence>